<dbReference type="InterPro" id="IPR003593">
    <property type="entry name" value="AAA+_ATPase"/>
</dbReference>
<keyword evidence="4" id="KW-0677">Repeat</keyword>
<evidence type="ECO:0000256" key="6">
    <source>
        <dbReference type="ARBA" id="ARBA00022801"/>
    </source>
</evidence>
<evidence type="ECO:0000256" key="2">
    <source>
        <dbReference type="ARBA" id="ARBA00022553"/>
    </source>
</evidence>
<dbReference type="EMBL" id="JANCLU010000030">
    <property type="protein sequence ID" value="MCP8940912.1"/>
    <property type="molecule type" value="Genomic_DNA"/>
</dbReference>
<dbReference type="PIRSF" id="PIRSF039117">
    <property type="entry name" value="KaiC"/>
    <property type="match status" value="1"/>
</dbReference>
<dbReference type="InterPro" id="IPR010624">
    <property type="entry name" value="KaiC_dom"/>
</dbReference>
<dbReference type="SUPFAM" id="SSF52540">
    <property type="entry name" value="P-loop containing nucleoside triphosphate hydrolases"/>
    <property type="match status" value="2"/>
</dbReference>
<keyword evidence="6" id="KW-0378">Hydrolase</keyword>
<dbReference type="Proteomes" id="UP001205890">
    <property type="component" value="Unassembled WGS sequence"/>
</dbReference>
<keyword evidence="3" id="KW-0808">Transferase</keyword>
<evidence type="ECO:0000256" key="4">
    <source>
        <dbReference type="ARBA" id="ARBA00022737"/>
    </source>
</evidence>
<dbReference type="Gene3D" id="3.40.50.300">
    <property type="entry name" value="P-loop containing nucleotide triphosphate hydrolases"/>
    <property type="match status" value="2"/>
</dbReference>
<keyword evidence="9" id="KW-1185">Reference proteome</keyword>
<dbReference type="InterPro" id="IPR030665">
    <property type="entry name" value="KaiC"/>
</dbReference>
<protein>
    <recommendedName>
        <fullName evidence="1">non-specific serine/threonine protein kinase</fullName>
        <ecNumber evidence="1">2.7.11.1</ecNumber>
    </recommendedName>
</protein>
<evidence type="ECO:0000259" key="7">
    <source>
        <dbReference type="PROSITE" id="PS51146"/>
    </source>
</evidence>
<feature type="domain" description="KaiC" evidence="7">
    <location>
        <begin position="267"/>
        <end position="497"/>
    </location>
</feature>
<dbReference type="EC" id="2.7.11.1" evidence="1"/>
<dbReference type="PROSITE" id="PS51146">
    <property type="entry name" value="KAIC"/>
    <property type="match status" value="2"/>
</dbReference>
<dbReference type="Pfam" id="PF06745">
    <property type="entry name" value="ATPase"/>
    <property type="match status" value="2"/>
</dbReference>
<evidence type="ECO:0000256" key="1">
    <source>
        <dbReference type="ARBA" id="ARBA00012513"/>
    </source>
</evidence>
<name>A0ABT1LHC6_9HYPH</name>
<sequence length="520" mass="56947">MQLFRRAGHFRQRPEVCGSGQLEKEGIPTGVAALDDILAGGWARSRVHLIEGRPGSGKTTLALQFLMAARDRGEPTLYITLSEGRDELIQAAATHGWSLDGVGIYELVPPELSLDPSFEQSVVYSSDLELGETVKLVTSAVEESHATCVVFDSLSDIRLLAGGSLRYRRQVLALKHFFNRHGCTTVFVDDLTEAMDDANLHSLVHGVVRLEALTIAYGAERRRLQVFKMRGRAFRGGFHDYVIRTGGLDIFPRLVAAEHNDGFVDAGPAPSGVPEIDRMLGGGLDRGTSSLILGPAGSGKSTLALQYAVAALKRGERVLSISFDETRRNFFKRARGLGLDLDRYGDLFEFQQVDPAELSPGELASIVRRCVEDKGARMVVLDSLSGYQNAMPEEQFMLLQMHEMLTYLNQQGVLTILVLAQHGLVGQMQSPVDLTYLSDTVLLLRFFEAGGELKRAISVLKKRTGGHEASIREYRIDTSGIRVGEPLRQFTGVLTGVPRFAGRDADLMRSQDATGQDATA</sequence>
<accession>A0ABT1LHC6</accession>
<evidence type="ECO:0000313" key="9">
    <source>
        <dbReference type="Proteomes" id="UP001205890"/>
    </source>
</evidence>
<comment type="caution">
    <text evidence="8">The sequence shown here is derived from an EMBL/GenBank/DDBJ whole genome shotgun (WGS) entry which is preliminary data.</text>
</comment>
<feature type="domain" description="KaiC" evidence="7">
    <location>
        <begin position="25"/>
        <end position="264"/>
    </location>
</feature>
<keyword evidence="2" id="KW-0597">Phosphoprotein</keyword>
<proteinExistence type="predicted"/>
<dbReference type="InterPro" id="IPR027417">
    <property type="entry name" value="P-loop_NTPase"/>
</dbReference>
<dbReference type="SMART" id="SM00382">
    <property type="entry name" value="AAA"/>
    <property type="match status" value="2"/>
</dbReference>
<evidence type="ECO:0000313" key="8">
    <source>
        <dbReference type="EMBL" id="MCP8940912.1"/>
    </source>
</evidence>
<evidence type="ECO:0000256" key="5">
    <source>
        <dbReference type="ARBA" id="ARBA00022777"/>
    </source>
</evidence>
<dbReference type="InterPro" id="IPR051347">
    <property type="entry name" value="Circadian_clock_KaiC-rel"/>
</dbReference>
<reference evidence="8 9" key="1">
    <citation type="submission" date="2022-07" db="EMBL/GenBank/DDBJ databases">
        <authorList>
            <person name="Li W.-J."/>
            <person name="Deng Q.-Q."/>
        </authorList>
    </citation>
    <scope>NUCLEOTIDE SEQUENCE [LARGE SCALE GENOMIC DNA]</scope>
    <source>
        <strain evidence="8 9">SYSU M60028</strain>
    </source>
</reference>
<gene>
    <name evidence="8" type="ORF">NK718_20490</name>
</gene>
<dbReference type="PANTHER" id="PTHR42926:SF1">
    <property type="entry name" value="CIRCADIAN CLOCK OSCILLATOR PROTEIN KAIC 1"/>
    <property type="match status" value="1"/>
</dbReference>
<dbReference type="PRINTS" id="PR01874">
    <property type="entry name" value="DNAREPAIRADA"/>
</dbReference>
<evidence type="ECO:0000256" key="3">
    <source>
        <dbReference type="ARBA" id="ARBA00022679"/>
    </source>
</evidence>
<keyword evidence="5" id="KW-0418">Kinase</keyword>
<dbReference type="CDD" id="cd19488">
    <property type="entry name" value="KaiC-like_N"/>
    <property type="match status" value="1"/>
</dbReference>
<organism evidence="8 9">
    <name type="scientific">Alsobacter ponti</name>
    <dbReference type="NCBI Taxonomy" id="2962936"/>
    <lineage>
        <taxon>Bacteria</taxon>
        <taxon>Pseudomonadati</taxon>
        <taxon>Pseudomonadota</taxon>
        <taxon>Alphaproteobacteria</taxon>
        <taxon>Hyphomicrobiales</taxon>
        <taxon>Alsobacteraceae</taxon>
        <taxon>Alsobacter</taxon>
    </lineage>
</organism>
<dbReference type="InterPro" id="IPR014774">
    <property type="entry name" value="KaiC-like_dom"/>
</dbReference>
<dbReference type="PANTHER" id="PTHR42926">
    <property type="match status" value="1"/>
</dbReference>
<dbReference type="RefSeq" id="WP_254746208.1">
    <property type="nucleotide sequence ID" value="NZ_JANCLU010000030.1"/>
</dbReference>